<dbReference type="InterPro" id="IPR036156">
    <property type="entry name" value="Beta-gal/glucu_dom_sf"/>
</dbReference>
<dbReference type="Gene3D" id="2.60.40.1180">
    <property type="entry name" value="Golgi alpha-mannosidase II"/>
    <property type="match status" value="1"/>
</dbReference>
<organism evidence="6 7">
    <name type="scientific">Anseongella ginsenosidimutans</name>
    <dbReference type="NCBI Taxonomy" id="496056"/>
    <lineage>
        <taxon>Bacteria</taxon>
        <taxon>Pseudomonadati</taxon>
        <taxon>Bacteroidota</taxon>
        <taxon>Sphingobacteriia</taxon>
        <taxon>Sphingobacteriales</taxon>
        <taxon>Sphingobacteriaceae</taxon>
        <taxon>Anseongella</taxon>
    </lineage>
</organism>
<evidence type="ECO:0000256" key="2">
    <source>
        <dbReference type="SAM" id="SignalP"/>
    </source>
</evidence>
<dbReference type="InterPro" id="IPR006103">
    <property type="entry name" value="Glyco_hydro_2_cat"/>
</dbReference>
<keyword evidence="2" id="KW-0732">Signal</keyword>
<dbReference type="EMBL" id="SMAD01000010">
    <property type="protein sequence ID" value="TCS85834.1"/>
    <property type="molecule type" value="Genomic_DNA"/>
</dbReference>
<dbReference type="Pfam" id="PF02836">
    <property type="entry name" value="Glyco_hydro_2_C"/>
    <property type="match status" value="1"/>
</dbReference>
<dbReference type="PANTHER" id="PTHR42767:SF1">
    <property type="entry name" value="ENDO-BETA-1,6-GALACTANASE-LIKE DOMAIN-CONTAINING PROTEIN"/>
    <property type="match status" value="1"/>
</dbReference>
<feature type="domain" description="Glycosyl hydrolases family 2 sugar binding" evidence="4">
    <location>
        <begin position="49"/>
        <end position="186"/>
    </location>
</feature>
<dbReference type="Gene3D" id="2.60.120.260">
    <property type="entry name" value="Galactose-binding domain-like"/>
    <property type="match status" value="1"/>
</dbReference>
<dbReference type="Proteomes" id="UP000295807">
    <property type="component" value="Unassembled WGS sequence"/>
</dbReference>
<dbReference type="Pfam" id="PF14587">
    <property type="entry name" value="Glyco_hydr_30_2"/>
    <property type="match status" value="1"/>
</dbReference>
<dbReference type="Pfam" id="PF02837">
    <property type="entry name" value="Glyco_hydro_2_N"/>
    <property type="match status" value="1"/>
</dbReference>
<evidence type="ECO:0000259" key="5">
    <source>
        <dbReference type="Pfam" id="PF14587"/>
    </source>
</evidence>
<dbReference type="SUPFAM" id="SSF49303">
    <property type="entry name" value="beta-Galactosidase/glucuronidase domain"/>
    <property type="match status" value="1"/>
</dbReference>
<feature type="domain" description="Endo-beta-1,6-galactanase-like" evidence="5">
    <location>
        <begin position="966"/>
        <end position="1325"/>
    </location>
</feature>
<evidence type="ECO:0000256" key="1">
    <source>
        <dbReference type="ARBA" id="ARBA00007401"/>
    </source>
</evidence>
<dbReference type="GO" id="GO:0005975">
    <property type="term" value="P:carbohydrate metabolic process"/>
    <property type="evidence" value="ECO:0007669"/>
    <property type="project" value="InterPro"/>
</dbReference>
<reference evidence="6 7" key="1">
    <citation type="submission" date="2019-03" db="EMBL/GenBank/DDBJ databases">
        <title>Genomic Encyclopedia of Type Strains, Phase IV (KMG-IV): sequencing the most valuable type-strain genomes for metagenomic binning, comparative biology and taxonomic classification.</title>
        <authorList>
            <person name="Goeker M."/>
        </authorList>
    </citation>
    <scope>NUCLEOTIDE SEQUENCE [LARGE SCALE GENOMIC DNA]</scope>
    <source>
        <strain evidence="6 7">DSM 21100</strain>
    </source>
</reference>
<dbReference type="SUPFAM" id="SSF49785">
    <property type="entry name" value="Galactose-binding domain-like"/>
    <property type="match status" value="1"/>
</dbReference>
<evidence type="ECO:0000313" key="7">
    <source>
        <dbReference type="Proteomes" id="UP000295807"/>
    </source>
</evidence>
<gene>
    <name evidence="6" type="ORF">EDD80_11032</name>
</gene>
<dbReference type="InterPro" id="IPR006104">
    <property type="entry name" value="Glyco_hydro_2_N"/>
</dbReference>
<dbReference type="InterPro" id="IPR039743">
    <property type="entry name" value="6GAL/EXGAL"/>
</dbReference>
<evidence type="ECO:0000313" key="6">
    <source>
        <dbReference type="EMBL" id="TCS85834.1"/>
    </source>
</evidence>
<name>A0A4R3KQP7_9SPHI</name>
<dbReference type="InterPro" id="IPR039514">
    <property type="entry name" value="6GAL-like"/>
</dbReference>
<comment type="caution">
    <text evidence="6">The sequence shown here is derived from an EMBL/GenBank/DDBJ whole genome shotgun (WGS) entry which is preliminary data.</text>
</comment>
<dbReference type="GO" id="GO:0004553">
    <property type="term" value="F:hydrolase activity, hydrolyzing O-glycosyl compounds"/>
    <property type="evidence" value="ECO:0007669"/>
    <property type="project" value="InterPro"/>
</dbReference>
<protein>
    <submittedName>
        <fullName evidence="6">Glycosyl hydrolase family 2</fullName>
    </submittedName>
</protein>
<dbReference type="InterPro" id="IPR013780">
    <property type="entry name" value="Glyco_hydro_b"/>
</dbReference>
<feature type="signal peptide" evidence="2">
    <location>
        <begin position="1"/>
        <end position="23"/>
    </location>
</feature>
<keyword evidence="7" id="KW-1185">Reference proteome</keyword>
<sequence length="1457" mass="162522">MDSRIHLLICTLFCLLTMPDQTAAGDWPVPPGKDDGETWLAAGDPPRLSIGGEWEYRLDPENKGLEEKWYVQRFRAEGSLQLPGTLDDAGIGRKPELTADTISREVMLHLTRKHQYEGVAWYRREVIVPESWEGKETSLFLERALWKTTLWIDGKEAGSRESLNTPHEYDLGKLLSPGRHVLVLRIDNSKQYDISYKNMAHAYTNETQIMWNGVIGDMYLAAVPDAAISSVQVFPDVEARTATAVLKLESRFAEAVKSSLRLTVFSGERIIQQRKIALNLSPGQSTHRTTLLLGPDAELWDEFNPHLYTLRAELGATAPGSRPDHPGRAEHPAAEIAKAAATFGLREFHTDKEQLFLNGRRLFLRGTLECSIFPLTGYPPAGKKGWEKVFTAARSYGLNHLRFHSWCPPEAAFEVADSMGFYLQAELPLWAKDFGEDTATVRFIREEAERMIAAYGNHPSFCFWSLGNELQGDFDLMESLLVELKERDPRRLYTTTTFTFQGGHGDWPETQDDFFVTQWTKKGWVRGQGIFNTRYPDFNTDYSVAIEGISVPVITHEIGQYSVYPNLDEIKKYTGVLEPLNFIAVRNDLRRKGLLKYADEFTLASGKLSVLLYKEEIERALKTRGLSGFQLLDLHDFPGQGTALVGILDAFWDSKGLVDAEVFRQFCSPVVPLLRFPKAVYTNDEYFEAAAELSNYSAEDLENLRAEWKVTGREGAIIATGKFEAATIPAGSLASLGTIRTPLAGLREAAKLNVTITIPGTDYRNEWPIWVYPASLSDRTKPGDLSEVVFTRSATEALKLLAEGRKVLLNPDTSQLKGVDGRFTQVFWSPVHFPNQPGTMGLLCDPEHPALADFPTDFHTNWQWWDLVMHSKSMVIDSLPPAEPLVRVIDNFFKNRKMALVLEAKVGKGRLVICSADISSDLENRPAARQLRYSLLTYMKGGSFRPETVLEKEDVRSLVKSEATSLILKLDETRQTIHSFGASDCWTAKFIGTWADEEKKNRIADLLFSMDTLDSGSPEGIGLSLWRFNIGAGSFEQGVASGIRTDWRREESFLNPDGSYDWEKQQGQQWFLEAARERGVKYSLGFSIAPPVSMAQNGKAFSPGGNSLNLQTGKLDDLAAFLAKVAGHFRFDYLSPVNEPQWDWAAKGNGASQEGSPAKNSEISRLVKLLSKEIASAGGKTEVVVGEAGQWNYLYERNKDGRGDQVREFFSPASPNYIGGLPNVLNVISGHSYWTTCPDSTLTGVRQQVAQAVASVEPAPAVWQTEFGILGNICDQYSGSPRNTSIDYGLYVAKVIHHDLTVAEVSSWQWWLAMSPYDYSDALVYINDPQGTINPDNAKEDGRVLESKQLWAMGNFSRFIRPGMQRVEASLSEQPSSGAAAGSLMVSAYKDTSARKLVIVIINEGTSERKLSRPETLRSGALRVFTTDARRNLEKSVITGDHFTVGPRSVTTLLATY</sequence>
<evidence type="ECO:0000259" key="3">
    <source>
        <dbReference type="Pfam" id="PF02836"/>
    </source>
</evidence>
<keyword evidence="6" id="KW-0378">Hydrolase</keyword>
<accession>A0A4R3KQP7</accession>
<dbReference type="Gene3D" id="3.20.20.80">
    <property type="entry name" value="Glycosidases"/>
    <property type="match status" value="2"/>
</dbReference>
<dbReference type="SUPFAM" id="SSF51445">
    <property type="entry name" value="(Trans)glycosidases"/>
    <property type="match status" value="2"/>
</dbReference>
<comment type="similarity">
    <text evidence="1">Belongs to the glycosyl hydrolase 2 family.</text>
</comment>
<feature type="chain" id="PRO_5020785460" evidence="2">
    <location>
        <begin position="24"/>
        <end position="1457"/>
    </location>
</feature>
<evidence type="ECO:0000259" key="4">
    <source>
        <dbReference type="Pfam" id="PF02837"/>
    </source>
</evidence>
<dbReference type="PANTHER" id="PTHR42767">
    <property type="entry name" value="ENDO-BETA-1,6-GALACTANASE"/>
    <property type="match status" value="1"/>
</dbReference>
<dbReference type="RefSeq" id="WP_132129955.1">
    <property type="nucleotide sequence ID" value="NZ_CP042432.1"/>
</dbReference>
<proteinExistence type="inferred from homology"/>
<dbReference type="InterPro" id="IPR008979">
    <property type="entry name" value="Galactose-bd-like_sf"/>
</dbReference>
<feature type="domain" description="Glycoside hydrolase family 2 catalytic" evidence="3">
    <location>
        <begin position="352"/>
        <end position="494"/>
    </location>
</feature>
<dbReference type="OrthoDB" id="9814867at2"/>
<dbReference type="InterPro" id="IPR017853">
    <property type="entry name" value="GH"/>
</dbReference>